<evidence type="ECO:0000313" key="8">
    <source>
        <dbReference type="Proteomes" id="UP000321769"/>
    </source>
</evidence>
<dbReference type="EMBL" id="BJZQ01000004">
    <property type="protein sequence ID" value="GEO88794.1"/>
    <property type="molecule type" value="Genomic_DNA"/>
</dbReference>
<dbReference type="SUPFAM" id="SSF56112">
    <property type="entry name" value="Protein kinase-like (PK-like)"/>
    <property type="match status" value="1"/>
</dbReference>
<evidence type="ECO:0000313" key="7">
    <source>
        <dbReference type="EMBL" id="GEO88794.1"/>
    </source>
</evidence>
<keyword evidence="2" id="KW-0547">Nucleotide-binding</keyword>
<keyword evidence="3" id="KW-0418">Kinase</keyword>
<reference evidence="7 8" key="1">
    <citation type="submission" date="2019-07" db="EMBL/GenBank/DDBJ databases">
        <title>Whole genome shotgun sequence of Aeromicrobium flavum NBRC 107625.</title>
        <authorList>
            <person name="Hosoyama A."/>
            <person name="Uohara A."/>
            <person name="Ohji S."/>
            <person name="Ichikawa N."/>
        </authorList>
    </citation>
    <scope>NUCLEOTIDE SEQUENCE [LARGE SCALE GENOMIC DNA]</scope>
    <source>
        <strain evidence="7 8">NBRC 107625</strain>
    </source>
</reference>
<evidence type="ECO:0000256" key="2">
    <source>
        <dbReference type="ARBA" id="ARBA00022741"/>
    </source>
</evidence>
<evidence type="ECO:0000259" key="6">
    <source>
        <dbReference type="PROSITE" id="PS50011"/>
    </source>
</evidence>
<sequence>MRQIGRYRLDSVHGVGAFATVWRGYDPEFDVEVAVKVLADNWAHHADVRERFLEEARLLRRIDDARVVRVHDVGVQDDRPYFVMDFVPGGTLADRVGHVSVEEAIAAAVAACHAVQALHDHDVLHRDVKPSNLLVSAGGAVLVSDLGSAKRLAEASGITVTTGTPAYMAPEQAYGRPLDARTDVYALGVLTHELVTGRLPFDGPLGRTANDRVAPAGAGPRVDAALAAALAVRPEDRPASAAALAELLESTEHAPRSFVSPWLVAPVMALAFVVAAVTTWWLG</sequence>
<dbReference type="CDD" id="cd14014">
    <property type="entry name" value="STKc_PknB_like"/>
    <property type="match status" value="1"/>
</dbReference>
<keyword evidence="5" id="KW-0812">Transmembrane</keyword>
<dbReference type="Pfam" id="PF00069">
    <property type="entry name" value="Pkinase"/>
    <property type="match status" value="1"/>
</dbReference>
<dbReference type="PANTHER" id="PTHR43289">
    <property type="entry name" value="MITOGEN-ACTIVATED PROTEIN KINASE KINASE KINASE 20-RELATED"/>
    <property type="match status" value="1"/>
</dbReference>
<keyword evidence="4" id="KW-0067">ATP-binding</keyword>
<dbReference type="InterPro" id="IPR008271">
    <property type="entry name" value="Ser/Thr_kinase_AS"/>
</dbReference>
<organism evidence="7 8">
    <name type="scientific">Aeromicrobium flavum</name>
    <dbReference type="NCBI Taxonomy" id="416568"/>
    <lineage>
        <taxon>Bacteria</taxon>
        <taxon>Bacillati</taxon>
        <taxon>Actinomycetota</taxon>
        <taxon>Actinomycetes</taxon>
        <taxon>Propionibacteriales</taxon>
        <taxon>Nocardioidaceae</taxon>
        <taxon>Aeromicrobium</taxon>
    </lineage>
</organism>
<dbReference type="GO" id="GO:0005524">
    <property type="term" value="F:ATP binding"/>
    <property type="evidence" value="ECO:0007669"/>
    <property type="project" value="UniProtKB-KW"/>
</dbReference>
<accession>A0A512HTM7</accession>
<name>A0A512HTM7_9ACTN</name>
<evidence type="ECO:0000256" key="3">
    <source>
        <dbReference type="ARBA" id="ARBA00022777"/>
    </source>
</evidence>
<dbReference type="RefSeq" id="WP_146826303.1">
    <property type="nucleotide sequence ID" value="NZ_BAAAYQ010000001.1"/>
</dbReference>
<dbReference type="OrthoDB" id="9769043at2"/>
<gene>
    <name evidence="7" type="ORF">AFL01nite_11210</name>
</gene>
<dbReference type="SMART" id="SM00220">
    <property type="entry name" value="S_TKc"/>
    <property type="match status" value="1"/>
</dbReference>
<evidence type="ECO:0000256" key="4">
    <source>
        <dbReference type="ARBA" id="ARBA00022840"/>
    </source>
</evidence>
<dbReference type="Gene3D" id="1.10.510.10">
    <property type="entry name" value="Transferase(Phosphotransferase) domain 1"/>
    <property type="match status" value="1"/>
</dbReference>
<evidence type="ECO:0000256" key="5">
    <source>
        <dbReference type="SAM" id="Phobius"/>
    </source>
</evidence>
<dbReference type="Gene3D" id="3.30.200.20">
    <property type="entry name" value="Phosphorylase Kinase, domain 1"/>
    <property type="match status" value="1"/>
</dbReference>
<dbReference type="PROSITE" id="PS50011">
    <property type="entry name" value="PROTEIN_KINASE_DOM"/>
    <property type="match status" value="1"/>
</dbReference>
<comment type="caution">
    <text evidence="7">The sequence shown here is derived from an EMBL/GenBank/DDBJ whole genome shotgun (WGS) entry which is preliminary data.</text>
</comment>
<dbReference type="InterPro" id="IPR000719">
    <property type="entry name" value="Prot_kinase_dom"/>
</dbReference>
<proteinExistence type="predicted"/>
<dbReference type="GO" id="GO:0004674">
    <property type="term" value="F:protein serine/threonine kinase activity"/>
    <property type="evidence" value="ECO:0007669"/>
    <property type="project" value="TreeGrafter"/>
</dbReference>
<keyword evidence="5" id="KW-1133">Transmembrane helix</keyword>
<keyword evidence="5" id="KW-0472">Membrane</keyword>
<keyword evidence="8" id="KW-1185">Reference proteome</keyword>
<dbReference type="PROSITE" id="PS00108">
    <property type="entry name" value="PROTEIN_KINASE_ST"/>
    <property type="match status" value="1"/>
</dbReference>
<keyword evidence="1" id="KW-0808">Transferase</keyword>
<feature type="domain" description="Protein kinase" evidence="6">
    <location>
        <begin position="7"/>
        <end position="263"/>
    </location>
</feature>
<evidence type="ECO:0000256" key="1">
    <source>
        <dbReference type="ARBA" id="ARBA00022679"/>
    </source>
</evidence>
<dbReference type="InterPro" id="IPR011009">
    <property type="entry name" value="Kinase-like_dom_sf"/>
</dbReference>
<protein>
    <recommendedName>
        <fullName evidence="6">Protein kinase domain-containing protein</fullName>
    </recommendedName>
</protein>
<dbReference type="PANTHER" id="PTHR43289:SF34">
    <property type="entry name" value="SERINE_THREONINE-PROTEIN KINASE YBDM-RELATED"/>
    <property type="match status" value="1"/>
</dbReference>
<feature type="transmembrane region" description="Helical" evidence="5">
    <location>
        <begin position="262"/>
        <end position="282"/>
    </location>
</feature>
<dbReference type="AlphaFoldDB" id="A0A512HTM7"/>
<dbReference type="Proteomes" id="UP000321769">
    <property type="component" value="Unassembled WGS sequence"/>
</dbReference>